<sequence>MVADESLNKIIRAMVDSNVVKIQIELYNEIKRNGPARILRAALWRFGLLSHMIRSLRGKAYVANLIPCIVIIAHRSEDTVIETLSQSLPLIFRVLGPFMTDKDVKNLLRAFFENISSPQAAFCRAAANMILTTCINCRKPQFFLNYVMDYTLDIITSGRNADDHSSTVIGVFGCLRVILPYICKPSEPQNSETQQIDNLLHIYELCLYYTKWHSDHNVINAALETLAQLLKMPSKPLVSVLLSSKDITQSRIMSNQNACLPSLGHMSISSASTAHGGNSDSILNLHEPDIPEITPNAEWIADTETTLKRVILKSRSSVRAT</sequence>
<dbReference type="OrthoDB" id="10065698at2759"/>
<dbReference type="Proteomes" id="UP000504618">
    <property type="component" value="Unplaced"/>
</dbReference>
<keyword evidence="1" id="KW-1185">Reference proteome</keyword>
<reference evidence="2" key="1">
    <citation type="submission" date="2025-08" db="UniProtKB">
        <authorList>
            <consortium name="RefSeq"/>
        </authorList>
    </citation>
    <scope>IDENTIFICATION</scope>
    <source>
        <tissue evidence="2">Whole body</tissue>
    </source>
</reference>
<dbReference type="Gene3D" id="1.25.10.10">
    <property type="entry name" value="Leucine-rich Repeat Variant"/>
    <property type="match status" value="1"/>
</dbReference>
<protein>
    <submittedName>
        <fullName evidence="2">Huntingtin-like</fullName>
    </submittedName>
</protein>
<dbReference type="InterPro" id="IPR048411">
    <property type="entry name" value="Htt_N_HEAT_rpt-1"/>
</dbReference>
<dbReference type="SUPFAM" id="SSF48371">
    <property type="entry name" value="ARM repeat"/>
    <property type="match status" value="1"/>
</dbReference>
<evidence type="ECO:0000313" key="1">
    <source>
        <dbReference type="Proteomes" id="UP000504618"/>
    </source>
</evidence>
<dbReference type="Pfam" id="PF20926">
    <property type="entry name" value="Htt_N-HEAT_1"/>
    <property type="match status" value="1"/>
</dbReference>
<proteinExistence type="predicted"/>
<organism evidence="1 2">
    <name type="scientific">Temnothorax curvispinosus</name>
    <dbReference type="NCBI Taxonomy" id="300111"/>
    <lineage>
        <taxon>Eukaryota</taxon>
        <taxon>Metazoa</taxon>
        <taxon>Ecdysozoa</taxon>
        <taxon>Arthropoda</taxon>
        <taxon>Hexapoda</taxon>
        <taxon>Insecta</taxon>
        <taxon>Pterygota</taxon>
        <taxon>Neoptera</taxon>
        <taxon>Endopterygota</taxon>
        <taxon>Hymenoptera</taxon>
        <taxon>Apocrita</taxon>
        <taxon>Aculeata</taxon>
        <taxon>Formicoidea</taxon>
        <taxon>Formicidae</taxon>
        <taxon>Myrmicinae</taxon>
        <taxon>Temnothorax</taxon>
    </lineage>
</organism>
<dbReference type="InterPro" id="IPR016024">
    <property type="entry name" value="ARM-type_fold"/>
</dbReference>
<dbReference type="RefSeq" id="XP_024883855.1">
    <property type="nucleotide sequence ID" value="XM_025028087.1"/>
</dbReference>
<gene>
    <name evidence="2" type="primary">LOC112462362</name>
</gene>
<dbReference type="AlphaFoldDB" id="A0A6J1QTD8"/>
<evidence type="ECO:0000313" key="2">
    <source>
        <dbReference type="RefSeq" id="XP_024883855.1"/>
    </source>
</evidence>
<dbReference type="PANTHER" id="PTHR10170:SF10">
    <property type="entry name" value="HUNTINGTIN"/>
    <property type="match status" value="1"/>
</dbReference>
<dbReference type="InterPro" id="IPR028426">
    <property type="entry name" value="Huntingtin_fam"/>
</dbReference>
<dbReference type="PANTHER" id="PTHR10170">
    <property type="entry name" value="HUNTINGTON DISEASE PROTEIN"/>
    <property type="match status" value="1"/>
</dbReference>
<dbReference type="InterPro" id="IPR011989">
    <property type="entry name" value="ARM-like"/>
</dbReference>
<dbReference type="GO" id="GO:0005737">
    <property type="term" value="C:cytoplasm"/>
    <property type="evidence" value="ECO:0007669"/>
    <property type="project" value="TreeGrafter"/>
</dbReference>
<dbReference type="GeneID" id="112462362"/>
<accession>A0A6J1QTD8</accession>
<name>A0A6J1QTD8_9HYME</name>